<reference evidence="2" key="2">
    <citation type="submission" date="2025-08" db="UniProtKB">
        <authorList>
            <consortium name="RefSeq"/>
        </authorList>
    </citation>
    <scope>IDENTIFICATION</scope>
    <source>
        <tissue evidence="2">Leaf</tissue>
    </source>
</reference>
<dbReference type="RefSeq" id="XP_075106985.1">
    <property type="nucleotide sequence ID" value="XM_075250884.1"/>
</dbReference>
<evidence type="ECO:0000313" key="1">
    <source>
        <dbReference type="Proteomes" id="UP000790787"/>
    </source>
</evidence>
<proteinExistence type="predicted"/>
<accession>A0AC58UBX6</accession>
<protein>
    <submittedName>
        <fullName evidence="2">Uncharacterized protein LOC142179977</fullName>
    </submittedName>
</protein>
<dbReference type="Proteomes" id="UP000790787">
    <property type="component" value="Chromosome 4"/>
</dbReference>
<reference evidence="1" key="1">
    <citation type="journal article" date="2014" name="Nat. Commun.">
        <title>The tobacco genome sequence and its comparison with those of tomato and potato.</title>
        <authorList>
            <person name="Sierro N."/>
            <person name="Battey J.N."/>
            <person name="Ouadi S."/>
            <person name="Bakaher N."/>
            <person name="Bovet L."/>
            <person name="Willig A."/>
            <person name="Goepfert S."/>
            <person name="Peitsch M.C."/>
            <person name="Ivanov N.V."/>
        </authorList>
    </citation>
    <scope>NUCLEOTIDE SEQUENCE [LARGE SCALE GENOMIC DNA]</scope>
</reference>
<gene>
    <name evidence="2" type="primary">LOC142179977</name>
</gene>
<organism evidence="1 2">
    <name type="scientific">Nicotiana tabacum</name>
    <name type="common">Common tobacco</name>
    <dbReference type="NCBI Taxonomy" id="4097"/>
    <lineage>
        <taxon>Eukaryota</taxon>
        <taxon>Viridiplantae</taxon>
        <taxon>Streptophyta</taxon>
        <taxon>Embryophyta</taxon>
        <taxon>Tracheophyta</taxon>
        <taxon>Spermatophyta</taxon>
        <taxon>Magnoliopsida</taxon>
        <taxon>eudicotyledons</taxon>
        <taxon>Gunneridae</taxon>
        <taxon>Pentapetalae</taxon>
        <taxon>asterids</taxon>
        <taxon>lamiids</taxon>
        <taxon>Solanales</taxon>
        <taxon>Solanaceae</taxon>
        <taxon>Nicotianoideae</taxon>
        <taxon>Nicotianeae</taxon>
        <taxon>Nicotiana</taxon>
    </lineage>
</organism>
<evidence type="ECO:0000313" key="2">
    <source>
        <dbReference type="RefSeq" id="XP_075106985.1"/>
    </source>
</evidence>
<keyword evidence="1" id="KW-1185">Reference proteome</keyword>
<name>A0AC58UBX6_TOBAC</name>
<sequence>MVTVDKNIELCRMPTIEGVKGAISALSRDSAGGPDGFTAVFYQKCWYIVGEDIFNMLLEKNLPSLISSNQSGFVKGRSIFEYIILTHEVVTDLRLKEKPTNVLIKLDRGTAYHRVS</sequence>